<dbReference type="GO" id="GO:0004601">
    <property type="term" value="F:peroxidase activity"/>
    <property type="evidence" value="ECO:0007669"/>
    <property type="project" value="UniProtKB-KW"/>
</dbReference>
<evidence type="ECO:0000256" key="5">
    <source>
        <dbReference type="ARBA" id="ARBA00023004"/>
    </source>
</evidence>
<gene>
    <name evidence="7" type="ORF">ACFQ0F_04140</name>
</gene>
<keyword evidence="8" id="KW-1185">Reference proteome</keyword>
<evidence type="ECO:0000256" key="2">
    <source>
        <dbReference type="ARBA" id="ARBA00022559"/>
    </source>
</evidence>
<evidence type="ECO:0000256" key="4">
    <source>
        <dbReference type="ARBA" id="ARBA00023002"/>
    </source>
</evidence>
<reference evidence="8" key="1">
    <citation type="journal article" date="2019" name="Int. J. Syst. Evol. Microbiol.">
        <title>The Global Catalogue of Microorganisms (GCM) 10K type strain sequencing project: providing services to taxonomists for standard genome sequencing and annotation.</title>
        <authorList>
            <consortium name="The Broad Institute Genomics Platform"/>
            <consortium name="The Broad Institute Genome Sequencing Center for Infectious Disease"/>
            <person name="Wu L."/>
            <person name="Ma J."/>
        </authorList>
    </citation>
    <scope>NUCLEOTIDE SEQUENCE [LARGE SCALE GENOMIC DNA]</scope>
    <source>
        <strain evidence="8">CCUG 63419</strain>
    </source>
</reference>
<keyword evidence="2 7" id="KW-0575">Peroxidase</keyword>
<proteinExistence type="predicted"/>
<dbReference type="InterPro" id="IPR006314">
    <property type="entry name" value="Dyp_peroxidase"/>
</dbReference>
<dbReference type="InterPro" id="IPR048328">
    <property type="entry name" value="Dyp_perox_C"/>
</dbReference>
<dbReference type="EC" id="1.11.1.-" evidence="7"/>
<keyword evidence="4 7" id="KW-0560">Oxidoreductase</keyword>
<dbReference type="PANTHER" id="PTHR30521">
    <property type="entry name" value="DEFERROCHELATASE/PEROXIDASE"/>
    <property type="match status" value="1"/>
</dbReference>
<accession>A0ABW3HI28</accession>
<dbReference type="InterPro" id="IPR011008">
    <property type="entry name" value="Dimeric_a/b-barrel"/>
</dbReference>
<evidence type="ECO:0000259" key="6">
    <source>
        <dbReference type="Pfam" id="PF20628"/>
    </source>
</evidence>
<name>A0ABW3HI28_9GAMM</name>
<comment type="caution">
    <text evidence="7">The sequence shown here is derived from an EMBL/GenBank/DDBJ whole genome shotgun (WGS) entry which is preliminary data.</text>
</comment>
<evidence type="ECO:0000313" key="8">
    <source>
        <dbReference type="Proteomes" id="UP001597044"/>
    </source>
</evidence>
<sequence>MNQMQAGILAPVPENARFISFQLADSISLETTLRAVQAHADGERAVVGIGLTVVEALGQHIPGLTAGPRIDGSLVDIPCQPIALWLWLRGPSRGELLHQERHWVDMLTPCFTRMQSIESFCYDNGRDLTGYEDGTENPEGEEAIAVASVTAPAADALVGSSYLAVQQWLHDFKTFDAMTDAEQDNTFGRHRISNEEFDEAPESAHVKRTEQEAPTPEAHVLRRSMPWSAGNRAGLVFTAFGHSLEAFEVLLTRMSGAHDGIIDGLFAFTKPVNGAYVWCPGMRNGQLDLRALGL</sequence>
<keyword evidence="5" id="KW-0408">Iron</keyword>
<evidence type="ECO:0000256" key="3">
    <source>
        <dbReference type="ARBA" id="ARBA00022723"/>
    </source>
</evidence>
<dbReference type="SUPFAM" id="SSF54909">
    <property type="entry name" value="Dimeric alpha+beta barrel"/>
    <property type="match status" value="1"/>
</dbReference>
<dbReference type="RefSeq" id="WP_340674697.1">
    <property type="nucleotide sequence ID" value="NZ_JBHTIT010000001.1"/>
</dbReference>
<evidence type="ECO:0000256" key="1">
    <source>
        <dbReference type="ARBA" id="ARBA00001970"/>
    </source>
</evidence>
<dbReference type="EMBL" id="JBHTIT010000001">
    <property type="protein sequence ID" value="MFD0949584.1"/>
    <property type="molecule type" value="Genomic_DNA"/>
</dbReference>
<dbReference type="PROSITE" id="PS51404">
    <property type="entry name" value="DYP_PEROXIDASE"/>
    <property type="match status" value="1"/>
</dbReference>
<keyword evidence="3" id="KW-0479">Metal-binding</keyword>
<dbReference type="PANTHER" id="PTHR30521:SF0">
    <property type="entry name" value="DYP-TYPE PEROXIDASE FAMILY PROTEIN"/>
    <property type="match status" value="1"/>
</dbReference>
<dbReference type="Proteomes" id="UP001597044">
    <property type="component" value="Unassembled WGS sequence"/>
</dbReference>
<feature type="domain" description="Dyp-type peroxidase C-terminal" evidence="6">
    <location>
        <begin position="126"/>
        <end position="282"/>
    </location>
</feature>
<dbReference type="Pfam" id="PF20628">
    <property type="entry name" value="Dyp_perox_C"/>
    <property type="match status" value="1"/>
</dbReference>
<protein>
    <submittedName>
        <fullName evidence="7">Dyp-type peroxidase</fullName>
        <ecNumber evidence="7">1.11.1.-</ecNumber>
    </submittedName>
</protein>
<comment type="cofactor">
    <cofactor evidence="1">
        <name>heme b</name>
        <dbReference type="ChEBI" id="CHEBI:60344"/>
    </cofactor>
</comment>
<evidence type="ECO:0000313" key="7">
    <source>
        <dbReference type="EMBL" id="MFD0949584.1"/>
    </source>
</evidence>
<dbReference type="NCBIfam" id="TIGR01413">
    <property type="entry name" value="Dyp_perox_fam"/>
    <property type="match status" value="1"/>
</dbReference>
<organism evidence="7 8">
    <name type="scientific">Paraperlucidibaca wandonensis</name>
    <dbReference type="NCBI Taxonomy" id="1268273"/>
    <lineage>
        <taxon>Bacteria</taxon>
        <taxon>Pseudomonadati</taxon>
        <taxon>Pseudomonadota</taxon>
        <taxon>Gammaproteobacteria</taxon>
        <taxon>Moraxellales</taxon>
        <taxon>Moraxellaceae</taxon>
        <taxon>Paraperlucidibaca</taxon>
    </lineage>
</organism>